<protein>
    <recommendedName>
        <fullName evidence="2">PF03932 family protein CutC</fullName>
    </recommendedName>
</protein>
<comment type="subcellular location">
    <subcellularLocation>
        <location evidence="2">Cytoplasm</location>
    </subcellularLocation>
</comment>
<dbReference type="RefSeq" id="WP_192460179.1">
    <property type="nucleotide sequence ID" value="NZ_JACYFJ010000001.1"/>
</dbReference>
<dbReference type="Pfam" id="PF03932">
    <property type="entry name" value="CutC"/>
    <property type="match status" value="1"/>
</dbReference>
<sequence>MLVEVCANSVQSALNAQKAGADRIELCSELAVGGITSSYGLLKKIRELISIPVHVLIRPRSGDFTYSQVEFEIMKENIQLCKDFGFAGIVSGVLGDRNNLDVERTAELVTLTGNLHFTFHRAFDWLSNPEDSLLQLQEMGVQTILSSGQATSSVEGLELLKSLQRKSEKITIMPGGGVKPNNAHLFKEAGFMAIHLSGTHFIPSLKVAPKVSMNTPSFLSDTKLAVTKLENIEDVVKAVK</sequence>
<reference evidence="4" key="1">
    <citation type="journal article" date="2019" name="Int. J. Syst. Evol. Microbiol.">
        <title>The Global Catalogue of Microorganisms (GCM) 10K type strain sequencing project: providing services to taxonomists for standard genome sequencing and annotation.</title>
        <authorList>
            <consortium name="The Broad Institute Genomics Platform"/>
            <consortium name="The Broad Institute Genome Sequencing Center for Infectious Disease"/>
            <person name="Wu L."/>
            <person name="Ma J."/>
        </authorList>
    </citation>
    <scope>NUCLEOTIDE SEQUENCE [LARGE SCALE GENOMIC DNA]</scope>
    <source>
        <strain evidence="4">CECT 7477</strain>
    </source>
</reference>
<comment type="caution">
    <text evidence="3">The sequence shown here is derived from an EMBL/GenBank/DDBJ whole genome shotgun (WGS) entry which is preliminary data.</text>
</comment>
<dbReference type="InterPro" id="IPR036822">
    <property type="entry name" value="CutC-like_dom_sf"/>
</dbReference>
<dbReference type="EMBL" id="JBHSAW010000004">
    <property type="protein sequence ID" value="MFC4096221.1"/>
    <property type="molecule type" value="Genomic_DNA"/>
</dbReference>
<comment type="caution">
    <text evidence="2">Once thought to be involved in copper homeostasis, experiments in E.coli have shown this is not the case.</text>
</comment>
<evidence type="ECO:0000256" key="2">
    <source>
        <dbReference type="HAMAP-Rule" id="MF_00795"/>
    </source>
</evidence>
<accession>A0ABV8JQ19</accession>
<dbReference type="PANTHER" id="PTHR12598:SF0">
    <property type="entry name" value="COPPER HOMEOSTASIS PROTEIN CUTC HOMOLOG"/>
    <property type="match status" value="1"/>
</dbReference>
<proteinExistence type="inferred from homology"/>
<dbReference type="Gene3D" id="3.20.20.380">
    <property type="entry name" value="Copper homeostasis (CutC) domain"/>
    <property type="match status" value="1"/>
</dbReference>
<dbReference type="SUPFAM" id="SSF110395">
    <property type="entry name" value="CutC-like"/>
    <property type="match status" value="1"/>
</dbReference>
<gene>
    <name evidence="2" type="primary">cutC</name>
    <name evidence="3" type="ORF">ACFOUT_10065</name>
</gene>
<evidence type="ECO:0000313" key="3">
    <source>
        <dbReference type="EMBL" id="MFC4096221.1"/>
    </source>
</evidence>
<dbReference type="HAMAP" id="MF_00795">
    <property type="entry name" value="CutC"/>
    <property type="match status" value="1"/>
</dbReference>
<dbReference type="PANTHER" id="PTHR12598">
    <property type="entry name" value="COPPER HOMEOSTASIS PROTEIN CUTC"/>
    <property type="match status" value="1"/>
</dbReference>
<comment type="similarity">
    <text evidence="1 2">Belongs to the CutC family.</text>
</comment>
<evidence type="ECO:0000256" key="1">
    <source>
        <dbReference type="ARBA" id="ARBA00007768"/>
    </source>
</evidence>
<name>A0ABV8JQ19_9FLAO</name>
<keyword evidence="2" id="KW-0963">Cytoplasm</keyword>
<organism evidence="3 4">
    <name type="scientific">Euzebyella saccharophila</name>
    <dbReference type="NCBI Taxonomy" id="679664"/>
    <lineage>
        <taxon>Bacteria</taxon>
        <taxon>Pseudomonadati</taxon>
        <taxon>Bacteroidota</taxon>
        <taxon>Flavobacteriia</taxon>
        <taxon>Flavobacteriales</taxon>
        <taxon>Flavobacteriaceae</taxon>
        <taxon>Euzebyella</taxon>
    </lineage>
</organism>
<dbReference type="Proteomes" id="UP001595814">
    <property type="component" value="Unassembled WGS sequence"/>
</dbReference>
<dbReference type="InterPro" id="IPR005627">
    <property type="entry name" value="CutC-like"/>
</dbReference>
<keyword evidence="4" id="KW-1185">Reference proteome</keyword>
<evidence type="ECO:0000313" key="4">
    <source>
        <dbReference type="Proteomes" id="UP001595814"/>
    </source>
</evidence>